<organism evidence="2 3">
    <name type="scientific">Triangularia verruculosa</name>
    <dbReference type="NCBI Taxonomy" id="2587418"/>
    <lineage>
        <taxon>Eukaryota</taxon>
        <taxon>Fungi</taxon>
        <taxon>Dikarya</taxon>
        <taxon>Ascomycota</taxon>
        <taxon>Pezizomycotina</taxon>
        <taxon>Sordariomycetes</taxon>
        <taxon>Sordariomycetidae</taxon>
        <taxon>Sordariales</taxon>
        <taxon>Podosporaceae</taxon>
        <taxon>Triangularia</taxon>
    </lineage>
</organism>
<dbReference type="Gene3D" id="2.60.20.10">
    <property type="entry name" value="Crystallins"/>
    <property type="match status" value="2"/>
</dbReference>
<protein>
    <submittedName>
        <fullName evidence="2">Uncharacterized protein</fullName>
    </submittedName>
</protein>
<feature type="signal peptide" evidence="1">
    <location>
        <begin position="1"/>
        <end position="23"/>
    </location>
</feature>
<reference evidence="2" key="1">
    <citation type="journal article" date="2023" name="Mol. Phylogenet. Evol.">
        <title>Genome-scale phylogeny and comparative genomics of the fungal order Sordariales.</title>
        <authorList>
            <person name="Hensen N."/>
            <person name="Bonometti L."/>
            <person name="Westerberg I."/>
            <person name="Brannstrom I.O."/>
            <person name="Guillou S."/>
            <person name="Cros-Aarteil S."/>
            <person name="Calhoun S."/>
            <person name="Haridas S."/>
            <person name="Kuo A."/>
            <person name="Mondo S."/>
            <person name="Pangilinan J."/>
            <person name="Riley R."/>
            <person name="LaButti K."/>
            <person name="Andreopoulos B."/>
            <person name="Lipzen A."/>
            <person name="Chen C."/>
            <person name="Yan M."/>
            <person name="Daum C."/>
            <person name="Ng V."/>
            <person name="Clum A."/>
            <person name="Steindorff A."/>
            <person name="Ohm R.A."/>
            <person name="Martin F."/>
            <person name="Silar P."/>
            <person name="Natvig D.O."/>
            <person name="Lalanne C."/>
            <person name="Gautier V."/>
            <person name="Ament-Velasquez S.L."/>
            <person name="Kruys A."/>
            <person name="Hutchinson M.I."/>
            <person name="Powell A.J."/>
            <person name="Barry K."/>
            <person name="Miller A.N."/>
            <person name="Grigoriev I.V."/>
            <person name="Debuchy R."/>
            <person name="Gladieux P."/>
            <person name="Hiltunen Thoren M."/>
            <person name="Johannesson H."/>
        </authorList>
    </citation>
    <scope>NUCLEOTIDE SEQUENCE</scope>
    <source>
        <strain evidence="2">CBS 315.58</strain>
    </source>
</reference>
<accession>A0AAN6XEW2</accession>
<comment type="caution">
    <text evidence="2">The sequence shown here is derived from an EMBL/GenBank/DDBJ whole genome shotgun (WGS) entry which is preliminary data.</text>
</comment>
<gene>
    <name evidence="2" type="ORF">QBC40DRAFT_256409</name>
</gene>
<name>A0AAN6XEW2_9PEZI</name>
<dbReference type="EMBL" id="MU863951">
    <property type="protein sequence ID" value="KAK4198140.1"/>
    <property type="molecule type" value="Genomic_DNA"/>
</dbReference>
<proteinExistence type="predicted"/>
<evidence type="ECO:0000256" key="1">
    <source>
        <dbReference type="SAM" id="SignalP"/>
    </source>
</evidence>
<sequence length="264" mass="29832">MISAKIISVVAAAIAATPAFASAIPAVEKRQRAPGASITYWEDNDFKGAFQFFDKDRKDMQCYNLPSEWQNRISSYTNHNELDWCCRWWADLDCPDDKPQFRTQTANQLGGSQWNDAIKSYRCEANAEDFCYDPPKRDAVSPQAELEERADNNEGYGSVTFCKDPQFQGDCSSFDNKNPGSKALPLGTCVNFPDEWRNTIDSFRNDEDTTCCSWFSELDCGGNRFSATVATNITHNAFHDHIQSIECWDITDTDSCIRDDLPAE</sequence>
<evidence type="ECO:0000313" key="3">
    <source>
        <dbReference type="Proteomes" id="UP001303160"/>
    </source>
</evidence>
<keyword evidence="3" id="KW-1185">Reference proteome</keyword>
<keyword evidence="1" id="KW-0732">Signal</keyword>
<evidence type="ECO:0000313" key="2">
    <source>
        <dbReference type="EMBL" id="KAK4198140.1"/>
    </source>
</evidence>
<dbReference type="AlphaFoldDB" id="A0AAN6XEW2"/>
<reference evidence="2" key="2">
    <citation type="submission" date="2023-05" db="EMBL/GenBank/DDBJ databases">
        <authorList>
            <consortium name="Lawrence Berkeley National Laboratory"/>
            <person name="Steindorff A."/>
            <person name="Hensen N."/>
            <person name="Bonometti L."/>
            <person name="Westerberg I."/>
            <person name="Brannstrom I.O."/>
            <person name="Guillou S."/>
            <person name="Cros-Aarteil S."/>
            <person name="Calhoun S."/>
            <person name="Haridas S."/>
            <person name="Kuo A."/>
            <person name="Mondo S."/>
            <person name="Pangilinan J."/>
            <person name="Riley R."/>
            <person name="Labutti K."/>
            <person name="Andreopoulos B."/>
            <person name="Lipzen A."/>
            <person name="Chen C."/>
            <person name="Yanf M."/>
            <person name="Daum C."/>
            <person name="Ng V."/>
            <person name="Clum A."/>
            <person name="Ohm R."/>
            <person name="Martin F."/>
            <person name="Silar P."/>
            <person name="Natvig D."/>
            <person name="Lalanne C."/>
            <person name="Gautier V."/>
            <person name="Ament-Velasquez S.L."/>
            <person name="Kruys A."/>
            <person name="Hutchinson M.I."/>
            <person name="Powell A.J."/>
            <person name="Barry K."/>
            <person name="Miller A.N."/>
            <person name="Grigoriev I.V."/>
            <person name="Debuchy R."/>
            <person name="Gladieux P."/>
            <person name="Thoren M.H."/>
            <person name="Johannesson H."/>
        </authorList>
    </citation>
    <scope>NUCLEOTIDE SEQUENCE</scope>
    <source>
        <strain evidence="2">CBS 315.58</strain>
    </source>
</reference>
<dbReference type="Proteomes" id="UP001303160">
    <property type="component" value="Unassembled WGS sequence"/>
</dbReference>
<feature type="chain" id="PRO_5042877674" evidence="1">
    <location>
        <begin position="24"/>
        <end position="264"/>
    </location>
</feature>